<dbReference type="GeneID" id="27723025"/>
<dbReference type="VEuPathDB" id="FungiDB:SAPIO_CDS3953"/>
<dbReference type="InterPro" id="IPR011990">
    <property type="entry name" value="TPR-like_helical_dom_sf"/>
</dbReference>
<dbReference type="Proteomes" id="UP000028545">
    <property type="component" value="Unassembled WGS sequence"/>
</dbReference>
<dbReference type="Gene3D" id="3.40.50.300">
    <property type="entry name" value="P-loop containing nucleotide triphosphate hydrolases"/>
    <property type="match status" value="1"/>
</dbReference>
<dbReference type="Pfam" id="PF13374">
    <property type="entry name" value="TPR_10"/>
    <property type="match status" value="2"/>
</dbReference>
<dbReference type="HOGENOM" id="CLU_000288_125_13_1"/>
<sequence>MSLGCHCLYDGGSTHGASSRSNLVDIVALHDVYEDPFEAWTDPESGINWLRDLLPKHVQVGRVVSYGYDSTARSFFGNDAPENIQRMAESLVQELRANRQFAGTLRRPIIFICHGLGGVLLKKSLIYSSTRTAPKVVHLWDQFVSTFAILFFGTPHGKTTASNWLALEKQSHQSQLATSYTLAHGPTSVRENNQLVQSISSDFMPLIKQFHMFFFWEALPTSFKGRSVFIVDSESAVPKLDNTEAAAIYATHFRMVKFSSRESSDYCTVIAALTNYCEKAPEIISHRWGQAETALQQLRASEAWELGGYGFDVHLREPFRHQNIAVYYHFYPPQDITPTFVGRRDKIEVVYTALFPTDQFESCPKRNTFVIFGMGGSGKTQFCSKFAYDYRHKYGRPRSYAESELLTGLRYTAVFTIYAATKETAADSFCRIGKLAGLEPTENAGRHFLSQLTGPWLLIIDNADDPKLELADLYPSGYAAHILVTTRIADFRQQGTLGFLELGGLNEEEALQLLLTKADIPRPWDPSTREAGGLITKALGYLALALIQAGNCIYRRICDLGEYLSLHSATRSTLQQRKSSAAHQVDEDDIFKVVYSAFDVSLEFLLNQRSIKGQDASDLLKIFSFFHFEHIPVQIFSKAFQNRIQGLESISTHRIHSRLVNTVLKRLEPPKMLPEFLKTKGGGLDKYRINRAIAELARLSLVSFDGKYISLHPLVHAWARDNLSNRERDVWVSIALNTLMASISLPMDGTGEDDGDFYRDVLPHLEVCLHEHGDPVSESIKTLGTSYFRFTHFLQPTKMMIIRDQVQNAAKCGWIFSQRGLFEKASIQLQTVKEVLTQTLGEENEKTMTAMLGLAAVYWGLGRLEEAITLQRAVVDTRYRILGPMNEQTLQAMDHLGKSYWLHGLYREALELQKVTAERMRSTIKPDHPNYPHVLAAMDNYGVTLGAWRRYEESLKVHREVLEARKNTLGETHLDTLTTKANFAMALLDLGHVDEARRHMKDVYEERQRQLGKEHPWTLWALCYLAKVYIENGELNAAEDILIWGIAAGVRSLTETHLGVLMGRGELGRVYARQGRLDEAEKLTLETMNLIEKSRGIAHPDCVYVLLKLVQLSGELDSPREKVSIEFNPREARRTGD</sequence>
<evidence type="ECO:0000313" key="2">
    <source>
        <dbReference type="Proteomes" id="UP000028545"/>
    </source>
</evidence>
<gene>
    <name evidence="1" type="ORF">SAPIO_CDS3953</name>
</gene>
<dbReference type="Pfam" id="PF13424">
    <property type="entry name" value="TPR_12"/>
    <property type="match status" value="2"/>
</dbReference>
<comment type="caution">
    <text evidence="1">The sequence shown here is derived from an EMBL/GenBank/DDBJ whole genome shotgun (WGS) entry which is preliminary data.</text>
</comment>
<name>A0A084G8Z0_PSEDA</name>
<dbReference type="SUPFAM" id="SSF48452">
    <property type="entry name" value="TPR-like"/>
    <property type="match status" value="2"/>
</dbReference>
<dbReference type="Gene3D" id="1.25.40.10">
    <property type="entry name" value="Tetratricopeptide repeat domain"/>
    <property type="match status" value="2"/>
</dbReference>
<dbReference type="PANTHER" id="PTHR46082:SF6">
    <property type="entry name" value="AAA+ ATPASE DOMAIN-CONTAINING PROTEIN-RELATED"/>
    <property type="match status" value="1"/>
</dbReference>
<proteinExistence type="predicted"/>
<dbReference type="OMA" id="DRISHHA"/>
<dbReference type="OrthoDB" id="5086500at2759"/>
<dbReference type="EMBL" id="JOWA01000090">
    <property type="protein sequence ID" value="KEZ43802.1"/>
    <property type="molecule type" value="Genomic_DNA"/>
</dbReference>
<keyword evidence="2" id="KW-1185">Reference proteome</keyword>
<dbReference type="KEGG" id="sapo:SAPIO_CDS3953"/>
<organism evidence="1 2">
    <name type="scientific">Pseudallescheria apiosperma</name>
    <name type="common">Scedosporium apiospermum</name>
    <dbReference type="NCBI Taxonomy" id="563466"/>
    <lineage>
        <taxon>Eukaryota</taxon>
        <taxon>Fungi</taxon>
        <taxon>Dikarya</taxon>
        <taxon>Ascomycota</taxon>
        <taxon>Pezizomycotina</taxon>
        <taxon>Sordariomycetes</taxon>
        <taxon>Hypocreomycetidae</taxon>
        <taxon>Microascales</taxon>
        <taxon>Microascaceae</taxon>
        <taxon>Scedosporium</taxon>
    </lineage>
</organism>
<evidence type="ECO:0000313" key="1">
    <source>
        <dbReference type="EMBL" id="KEZ43802.1"/>
    </source>
</evidence>
<dbReference type="SUPFAM" id="SSF52540">
    <property type="entry name" value="P-loop containing nucleoside triphosphate hydrolases"/>
    <property type="match status" value="1"/>
</dbReference>
<accession>A0A084G8Z0</accession>
<dbReference type="InterPro" id="IPR027417">
    <property type="entry name" value="P-loop_NTPase"/>
</dbReference>
<dbReference type="AlphaFoldDB" id="A0A084G8Z0"/>
<dbReference type="InterPro" id="IPR053137">
    <property type="entry name" value="NLR-like"/>
</dbReference>
<protein>
    <submittedName>
        <fullName evidence="1">Uncharacterized protein</fullName>
    </submittedName>
</protein>
<reference evidence="1 2" key="1">
    <citation type="journal article" date="2014" name="Genome Announc.">
        <title>Draft genome sequence of the pathogenic fungus Scedosporium apiospermum.</title>
        <authorList>
            <person name="Vandeputte P."/>
            <person name="Ghamrawi S."/>
            <person name="Rechenmann M."/>
            <person name="Iltis A."/>
            <person name="Giraud S."/>
            <person name="Fleury M."/>
            <person name="Thornton C."/>
            <person name="Delhaes L."/>
            <person name="Meyer W."/>
            <person name="Papon N."/>
            <person name="Bouchara J.P."/>
        </authorList>
    </citation>
    <scope>NUCLEOTIDE SEQUENCE [LARGE SCALE GENOMIC DNA]</scope>
    <source>
        <strain evidence="1 2">IHEM 14462</strain>
    </source>
</reference>
<dbReference type="RefSeq" id="XP_016643601.1">
    <property type="nucleotide sequence ID" value="XM_016786625.1"/>
</dbReference>
<dbReference type="PANTHER" id="PTHR46082">
    <property type="entry name" value="ATP/GTP-BINDING PROTEIN-RELATED"/>
    <property type="match status" value="1"/>
</dbReference>